<protein>
    <submittedName>
        <fullName evidence="1">Uncharacterized protein</fullName>
    </submittedName>
</protein>
<proteinExistence type="predicted"/>
<reference evidence="1 2" key="1">
    <citation type="submission" date="2019-04" db="EMBL/GenBank/DDBJ databases">
        <title>An improved genome assembly and genetic linkage map for asparagus bean, Vigna unguiculata ssp. sesquipedialis.</title>
        <authorList>
            <person name="Xia Q."/>
            <person name="Zhang R."/>
            <person name="Dong Y."/>
        </authorList>
    </citation>
    <scope>NUCLEOTIDE SEQUENCE [LARGE SCALE GENOMIC DNA]</scope>
    <source>
        <tissue evidence="1">Leaf</tissue>
    </source>
</reference>
<dbReference type="Proteomes" id="UP000501690">
    <property type="component" value="Linkage Group LG5"/>
</dbReference>
<accession>A0A4D6M0F5</accession>
<organism evidence="1 2">
    <name type="scientific">Vigna unguiculata</name>
    <name type="common">Cowpea</name>
    <dbReference type="NCBI Taxonomy" id="3917"/>
    <lineage>
        <taxon>Eukaryota</taxon>
        <taxon>Viridiplantae</taxon>
        <taxon>Streptophyta</taxon>
        <taxon>Embryophyta</taxon>
        <taxon>Tracheophyta</taxon>
        <taxon>Spermatophyta</taxon>
        <taxon>Magnoliopsida</taxon>
        <taxon>eudicotyledons</taxon>
        <taxon>Gunneridae</taxon>
        <taxon>Pentapetalae</taxon>
        <taxon>rosids</taxon>
        <taxon>fabids</taxon>
        <taxon>Fabales</taxon>
        <taxon>Fabaceae</taxon>
        <taxon>Papilionoideae</taxon>
        <taxon>50 kb inversion clade</taxon>
        <taxon>NPAAA clade</taxon>
        <taxon>indigoferoid/millettioid clade</taxon>
        <taxon>Phaseoleae</taxon>
        <taxon>Vigna</taxon>
    </lineage>
</organism>
<dbReference type="AlphaFoldDB" id="A0A4D6M0F5"/>
<keyword evidence="2" id="KW-1185">Reference proteome</keyword>
<name>A0A4D6M0F5_VIGUN</name>
<evidence type="ECO:0000313" key="2">
    <source>
        <dbReference type="Proteomes" id="UP000501690"/>
    </source>
</evidence>
<gene>
    <name evidence="1" type="ORF">DEO72_LG5g2450</name>
</gene>
<sequence length="102" mass="11885">MMKGWPVNGMISLHFTLTKFPPFPKSFFSFHQSAPEEKLDAYLEPRTCDWQRRQRDPWRKTMTTYSDPRNMNNNKPFYAISSTSHLLSHNGTPRLLSHGGGQ</sequence>
<dbReference type="EMBL" id="CP039349">
    <property type="protein sequence ID" value="QCD94367.1"/>
    <property type="molecule type" value="Genomic_DNA"/>
</dbReference>
<evidence type="ECO:0000313" key="1">
    <source>
        <dbReference type="EMBL" id="QCD94367.1"/>
    </source>
</evidence>